<keyword evidence="3" id="KW-1185">Reference proteome</keyword>
<evidence type="ECO:0000313" key="3">
    <source>
        <dbReference type="Proteomes" id="UP000007431"/>
    </source>
</evidence>
<feature type="compositionally biased region" description="Low complexity" evidence="1">
    <location>
        <begin position="273"/>
        <end position="286"/>
    </location>
</feature>
<dbReference type="VEuPathDB" id="FungiDB:SCHCODRAFT_02562683"/>
<dbReference type="EMBL" id="GL377303">
    <property type="protein sequence ID" value="EFJ00888.1"/>
    <property type="molecule type" value="Genomic_DNA"/>
</dbReference>
<feature type="compositionally biased region" description="Polar residues" evidence="1">
    <location>
        <begin position="287"/>
        <end position="304"/>
    </location>
</feature>
<evidence type="ECO:0000256" key="1">
    <source>
        <dbReference type="SAM" id="MobiDB-lite"/>
    </source>
</evidence>
<organism evidence="3">
    <name type="scientific">Schizophyllum commune (strain H4-8 / FGSC 9210)</name>
    <name type="common">Split gill fungus</name>
    <dbReference type="NCBI Taxonomy" id="578458"/>
    <lineage>
        <taxon>Eukaryota</taxon>
        <taxon>Fungi</taxon>
        <taxon>Dikarya</taxon>
        <taxon>Basidiomycota</taxon>
        <taxon>Agaricomycotina</taxon>
        <taxon>Agaricomycetes</taxon>
        <taxon>Agaricomycetidae</taxon>
        <taxon>Agaricales</taxon>
        <taxon>Schizophyllaceae</taxon>
        <taxon>Schizophyllum</taxon>
    </lineage>
</organism>
<name>D8PVN1_SCHCM</name>
<proteinExistence type="predicted"/>
<dbReference type="AlphaFoldDB" id="D8PVN1"/>
<feature type="compositionally biased region" description="Basic and acidic residues" evidence="1">
    <location>
        <begin position="307"/>
        <end position="318"/>
    </location>
</feature>
<dbReference type="HOGENOM" id="CLU_679992_0_0_1"/>
<accession>D8PVN1</accession>
<feature type="compositionally biased region" description="Basic and acidic residues" evidence="1">
    <location>
        <begin position="250"/>
        <end position="259"/>
    </location>
</feature>
<evidence type="ECO:0000313" key="2">
    <source>
        <dbReference type="EMBL" id="EFJ00888.1"/>
    </source>
</evidence>
<feature type="compositionally biased region" description="Polar residues" evidence="1">
    <location>
        <begin position="319"/>
        <end position="339"/>
    </location>
</feature>
<reference evidence="2 3" key="1">
    <citation type="journal article" date="2010" name="Nat. Biotechnol.">
        <title>Genome sequence of the model mushroom Schizophyllum commune.</title>
        <authorList>
            <person name="Ohm R.A."/>
            <person name="de Jong J.F."/>
            <person name="Lugones L.G."/>
            <person name="Aerts A."/>
            <person name="Kothe E."/>
            <person name="Stajich J.E."/>
            <person name="de Vries R.P."/>
            <person name="Record E."/>
            <person name="Levasseur A."/>
            <person name="Baker S.E."/>
            <person name="Bartholomew K.A."/>
            <person name="Coutinho P.M."/>
            <person name="Erdmann S."/>
            <person name="Fowler T.J."/>
            <person name="Gathman A.C."/>
            <person name="Lombard V."/>
            <person name="Henrissat B."/>
            <person name="Knabe N."/>
            <person name="Kuees U."/>
            <person name="Lilly W.W."/>
            <person name="Lindquist E."/>
            <person name="Lucas S."/>
            <person name="Magnuson J.K."/>
            <person name="Piumi F."/>
            <person name="Raudaskoski M."/>
            <person name="Salamov A."/>
            <person name="Schmutz J."/>
            <person name="Schwarze F.W.M.R."/>
            <person name="vanKuyk P.A."/>
            <person name="Horton J.S."/>
            <person name="Grigoriev I.V."/>
            <person name="Woesten H.A.B."/>
        </authorList>
    </citation>
    <scope>NUCLEOTIDE SEQUENCE [LARGE SCALE GENOMIC DNA]</scope>
    <source>
        <strain evidence="3">H4-8 / FGSC 9210</strain>
    </source>
</reference>
<feature type="region of interest" description="Disordered" evidence="1">
    <location>
        <begin position="250"/>
        <end position="372"/>
    </location>
</feature>
<protein>
    <submittedName>
        <fullName evidence="2">Uncharacterized protein</fullName>
    </submittedName>
</protein>
<dbReference type="Proteomes" id="UP000007431">
    <property type="component" value="Unassembled WGS sequence"/>
</dbReference>
<dbReference type="InParanoid" id="D8PVN1"/>
<gene>
    <name evidence="2" type="ORF">SCHCODRAFT_232313</name>
</gene>
<sequence length="387" mass="42718">MSHNAPIHLPSNLGTHSDKPSCTPDCILATHDDHRGRTGRYVTVGDIRTTQTPLLAAFYTFLDGYSQTRTSTHISQSLALSSTHRRSIPTASRDSSTCGSRTRPCIVTAVTPGVAQVFLMGTFEGATIDKLNPYLREYVAVLFSRTSPFNSDLLEESNTAHFHSSPEWTQEKQFTQYIIPLIQDIDINAVCGRWWIRRTAGGDSSYSGDTTQGEGYRMNAENLFELRTHSNDALRDLKQRCNDRKYRAELRHALDDRPKPVSGTKSRTRSTHSVSSAARRPSIASSTLSGISESDTASSVTETIASRGERPSDSKSWRSELSSPDSYRSRQPPTKSDSPQAPKAARRNSKTPSLRSLLARPFRPSVQPAVASMVQANDRGTVSRILS</sequence>